<evidence type="ECO:0000256" key="1">
    <source>
        <dbReference type="RuleBase" id="RU003651"/>
    </source>
</evidence>
<comment type="similarity">
    <text evidence="1">Belongs to the AAA ATPase family.</text>
</comment>
<dbReference type="InterPro" id="IPR003960">
    <property type="entry name" value="ATPase_AAA_CS"/>
</dbReference>
<evidence type="ECO:0000259" key="3">
    <source>
        <dbReference type="SMART" id="SM00382"/>
    </source>
</evidence>
<accession>A0ABU7TL26</accession>
<evidence type="ECO:0000313" key="4">
    <source>
        <dbReference type="EMBL" id="MEE7490417.1"/>
    </source>
</evidence>
<organism evidence="4 5">
    <name type="scientific">Methylobacterium oryzae</name>
    <dbReference type="NCBI Taxonomy" id="334852"/>
    <lineage>
        <taxon>Bacteria</taxon>
        <taxon>Pseudomonadati</taxon>
        <taxon>Pseudomonadota</taxon>
        <taxon>Alphaproteobacteria</taxon>
        <taxon>Hyphomicrobiales</taxon>
        <taxon>Methylobacteriaceae</taxon>
        <taxon>Methylobacterium</taxon>
    </lineage>
</organism>
<reference evidence="4 5" key="1">
    <citation type="journal article" date="2012" name="Genet. Mol. Biol.">
        <title>Analysis of 16S rRNA and mxaF genes revealing insights into Methylobacterium niche-specific plant association.</title>
        <authorList>
            <person name="Dourado M.N."/>
            <person name="Andreote F.D."/>
            <person name="Dini-Andreote F."/>
            <person name="Conti R."/>
            <person name="Araujo J.M."/>
            <person name="Araujo W.L."/>
        </authorList>
    </citation>
    <scope>NUCLEOTIDE SEQUENCE [LARGE SCALE GENOMIC DNA]</scope>
    <source>
        <strain evidence="4 5">TC3-10</strain>
    </source>
</reference>
<dbReference type="Gene3D" id="3.40.50.300">
    <property type="entry name" value="P-loop containing nucleotide triphosphate hydrolases"/>
    <property type="match status" value="1"/>
</dbReference>
<evidence type="ECO:0000256" key="2">
    <source>
        <dbReference type="SAM" id="MobiDB-lite"/>
    </source>
</evidence>
<keyword evidence="1" id="KW-0067">ATP-binding</keyword>
<keyword evidence="1" id="KW-0547">Nucleotide-binding</keyword>
<comment type="caution">
    <text evidence="4">The sequence shown here is derived from an EMBL/GenBank/DDBJ whole genome shotgun (WGS) entry which is preliminary data.</text>
</comment>
<dbReference type="CDD" id="cd19481">
    <property type="entry name" value="RecA-like_protease"/>
    <property type="match status" value="1"/>
</dbReference>
<dbReference type="SMART" id="SM00382">
    <property type="entry name" value="AAA"/>
    <property type="match status" value="1"/>
</dbReference>
<dbReference type="InterPro" id="IPR003959">
    <property type="entry name" value="ATPase_AAA_core"/>
</dbReference>
<dbReference type="EMBL" id="MLCA01000001">
    <property type="protein sequence ID" value="MEE7490417.1"/>
    <property type="molecule type" value="Genomic_DNA"/>
</dbReference>
<dbReference type="PANTHER" id="PTHR23076:SF97">
    <property type="entry name" value="ATP-DEPENDENT ZINC METALLOPROTEASE YME1L1"/>
    <property type="match status" value="1"/>
</dbReference>
<sequence>MKNPSKTTRKSTAKMSADTPQQTLRSIAPASAPEPGSLEDFLGQGTDPREEMATASVRLILAVAMVQDAVPRRHLDRIASHSGTAMVVAVPGPEYVDPVSQALNRVARWGVTYRRTGASKLTDKATNLSDEASQVLSAGQNALGVSQAPDQYLPASLVAVADIRVELRPPSPRALRSAIFLTTGRRPHRVPHDVARGLSFDEIAACIRRGSRPGDCVRRLAAASRSRLRGDTLLADVPPLSETHGYGEAAAWGLRLADAISEWRRNEREWQSIPERSFVISGPPGCGKSTYARSLAATLKMPIVATSVSAWFSSGGYLDQVIKAIDATIAQAVAMSPCVLFIDEIDAIPNRNTISGRNAHAEYWITLVSHVLTRLDSAVSGDTSSLIVVGATNFAERLDDALTRPGRLNRVLHIPPLDAASISGILKQHLGDDAPDADLMPLAMVGLGATGAEVASWAKGARERAWAERRPVELADIVAQVAPPETRSPAMLKAIATHEAAHSVAVTRLGAGTVESVSIVGRGRFSGRTNSRLKSAESLTAGEMDAFIVSILAGRAADVRWGHATSGAAGAPGSDLAIATGLVASKHGSFGLGETLTYRGAPSDVSALIDRDPAFKDVVEADLQNLFEVASVFVAENASRIEAVALRLLRSRILSGAEVRAILGEPEPTAMPEDARLVAVGGAHG</sequence>
<dbReference type="Pfam" id="PF01434">
    <property type="entry name" value="Peptidase_M41"/>
    <property type="match status" value="1"/>
</dbReference>
<name>A0ABU7TL26_9HYPH</name>
<dbReference type="Pfam" id="PF00004">
    <property type="entry name" value="AAA"/>
    <property type="match status" value="1"/>
</dbReference>
<evidence type="ECO:0000313" key="5">
    <source>
        <dbReference type="Proteomes" id="UP001355206"/>
    </source>
</evidence>
<dbReference type="SUPFAM" id="SSF140990">
    <property type="entry name" value="FtsH protease domain-like"/>
    <property type="match status" value="1"/>
</dbReference>
<dbReference type="SUPFAM" id="SSF52540">
    <property type="entry name" value="P-loop containing nucleoside triphosphate hydrolases"/>
    <property type="match status" value="1"/>
</dbReference>
<proteinExistence type="inferred from homology"/>
<dbReference type="InterPro" id="IPR027417">
    <property type="entry name" value="P-loop_NTPase"/>
</dbReference>
<dbReference type="InterPro" id="IPR000642">
    <property type="entry name" value="Peptidase_M41"/>
</dbReference>
<keyword evidence="5" id="KW-1185">Reference proteome</keyword>
<dbReference type="Proteomes" id="UP001355206">
    <property type="component" value="Unassembled WGS sequence"/>
</dbReference>
<feature type="region of interest" description="Disordered" evidence="2">
    <location>
        <begin position="1"/>
        <end position="46"/>
    </location>
</feature>
<gene>
    <name evidence="4" type="ORF">MOTC310_07960</name>
</gene>
<dbReference type="InterPro" id="IPR003593">
    <property type="entry name" value="AAA+_ATPase"/>
</dbReference>
<feature type="domain" description="AAA+ ATPase" evidence="3">
    <location>
        <begin position="274"/>
        <end position="418"/>
    </location>
</feature>
<dbReference type="InterPro" id="IPR037219">
    <property type="entry name" value="Peptidase_M41-like"/>
</dbReference>
<dbReference type="PANTHER" id="PTHR23076">
    <property type="entry name" value="METALLOPROTEASE M41 FTSH"/>
    <property type="match status" value="1"/>
</dbReference>
<protein>
    <submittedName>
        <fullName evidence="4">AAA family ATPase</fullName>
    </submittedName>
</protein>
<dbReference type="Gene3D" id="1.20.58.760">
    <property type="entry name" value="Peptidase M41"/>
    <property type="match status" value="1"/>
</dbReference>
<dbReference type="RefSeq" id="WP_331301407.1">
    <property type="nucleotide sequence ID" value="NZ_MLCA01000001.1"/>
</dbReference>
<dbReference type="PROSITE" id="PS00674">
    <property type="entry name" value="AAA"/>
    <property type="match status" value="1"/>
</dbReference>